<reference evidence="1" key="1">
    <citation type="submission" date="2020-04" db="EMBL/GenBank/DDBJ databases">
        <title>Hybrid Assembly of Korean Phytophthora infestans isolates.</title>
        <authorList>
            <person name="Prokchorchik M."/>
            <person name="Lee Y."/>
            <person name="Seo J."/>
            <person name="Cho J.-H."/>
            <person name="Park Y.-E."/>
            <person name="Jang D.-C."/>
            <person name="Im J.-S."/>
            <person name="Choi J.-G."/>
            <person name="Park H.-J."/>
            <person name="Lee G.-B."/>
            <person name="Lee Y.-G."/>
            <person name="Hong S.-Y."/>
            <person name="Cho K."/>
            <person name="Sohn K.H."/>
        </authorList>
    </citation>
    <scope>NUCLEOTIDE SEQUENCE</scope>
    <source>
        <strain evidence="1">KR_1_A1</strain>
    </source>
</reference>
<dbReference type="Proteomes" id="UP000602510">
    <property type="component" value="Unassembled WGS sequence"/>
</dbReference>
<name>A0A833VT54_PHYIN</name>
<evidence type="ECO:0000313" key="1">
    <source>
        <dbReference type="EMBL" id="KAF4027364.1"/>
    </source>
</evidence>
<dbReference type="EMBL" id="WSZM01001497">
    <property type="protein sequence ID" value="KAF4027364.1"/>
    <property type="molecule type" value="Genomic_DNA"/>
</dbReference>
<evidence type="ECO:0000313" key="2">
    <source>
        <dbReference type="Proteomes" id="UP000602510"/>
    </source>
</evidence>
<accession>A0A833VT54</accession>
<gene>
    <name evidence="1" type="ORF">GN244_ATG21032</name>
</gene>
<proteinExistence type="predicted"/>
<sequence>MDLSVYDNSMLLESLKAPAQHAHEASTVHVHGVQGAPYARYPLKGKVQICNLSNVVNVVEASKHMVSLHPPRHARLTGHLPVTCARITTNSCKYSRESAGVFK</sequence>
<dbReference type="AlphaFoldDB" id="A0A833VT54"/>
<organism evidence="1 2">
    <name type="scientific">Phytophthora infestans</name>
    <name type="common">Potato late blight agent</name>
    <name type="synonym">Botrytis infestans</name>
    <dbReference type="NCBI Taxonomy" id="4787"/>
    <lineage>
        <taxon>Eukaryota</taxon>
        <taxon>Sar</taxon>
        <taxon>Stramenopiles</taxon>
        <taxon>Oomycota</taxon>
        <taxon>Peronosporomycetes</taxon>
        <taxon>Peronosporales</taxon>
        <taxon>Peronosporaceae</taxon>
        <taxon>Phytophthora</taxon>
    </lineage>
</organism>
<protein>
    <submittedName>
        <fullName evidence="1">Uncharacterized protein</fullName>
    </submittedName>
</protein>
<keyword evidence="2" id="KW-1185">Reference proteome</keyword>
<comment type="caution">
    <text evidence="1">The sequence shown here is derived from an EMBL/GenBank/DDBJ whole genome shotgun (WGS) entry which is preliminary data.</text>
</comment>